<proteinExistence type="predicted"/>
<name>A0A645C2A8_9ZZZZ</name>
<evidence type="ECO:0000313" key="1">
    <source>
        <dbReference type="EMBL" id="MPM71488.1"/>
    </source>
</evidence>
<comment type="caution">
    <text evidence="1">The sequence shown here is derived from an EMBL/GenBank/DDBJ whole genome shotgun (WGS) entry which is preliminary data.</text>
</comment>
<reference evidence="1" key="1">
    <citation type="submission" date="2019-08" db="EMBL/GenBank/DDBJ databases">
        <authorList>
            <person name="Kucharzyk K."/>
            <person name="Murdoch R.W."/>
            <person name="Higgins S."/>
            <person name="Loffler F."/>
        </authorList>
    </citation>
    <scope>NUCLEOTIDE SEQUENCE</scope>
</reference>
<dbReference type="EMBL" id="VSSQ01024146">
    <property type="protein sequence ID" value="MPM71488.1"/>
    <property type="molecule type" value="Genomic_DNA"/>
</dbReference>
<sequence length="53" mass="6117">MEFGHGFQIGRILFAVENSLYTSFQLIGDFFHALRAVLPGQHKGLDWLRGLRR</sequence>
<protein>
    <submittedName>
        <fullName evidence="1">Uncharacterized protein</fullName>
    </submittedName>
</protein>
<organism evidence="1">
    <name type="scientific">bioreactor metagenome</name>
    <dbReference type="NCBI Taxonomy" id="1076179"/>
    <lineage>
        <taxon>unclassified sequences</taxon>
        <taxon>metagenomes</taxon>
        <taxon>ecological metagenomes</taxon>
    </lineage>
</organism>
<dbReference type="AlphaFoldDB" id="A0A645C2A8"/>
<gene>
    <name evidence="1" type="ORF">SDC9_118453</name>
</gene>
<accession>A0A645C2A8</accession>